<sequence>MMDREPMEEDSSVQCIFTIQLSGNIRSLPGIQRVLWDDRNDCGWSRKSIGGPSWTLRSGGNLGGTEHG</sequence>
<dbReference type="AlphaFoldDB" id="A0AAW2IDZ9"/>
<protein>
    <submittedName>
        <fullName evidence="1">Uncharacterized protein</fullName>
    </submittedName>
</protein>
<evidence type="ECO:0000313" key="1">
    <source>
        <dbReference type="EMBL" id="KAL0279963.1"/>
    </source>
</evidence>
<name>A0AAW2IDZ9_9NEOP</name>
<proteinExistence type="predicted"/>
<accession>A0AAW2IDZ9</accession>
<comment type="caution">
    <text evidence="1">The sequence shown here is derived from an EMBL/GenBank/DDBJ whole genome shotgun (WGS) entry which is preliminary data.</text>
</comment>
<gene>
    <name evidence="1" type="ORF">PYX00_001403</name>
</gene>
<dbReference type="EMBL" id="JARGDH010000001">
    <property type="protein sequence ID" value="KAL0279963.1"/>
    <property type="molecule type" value="Genomic_DNA"/>
</dbReference>
<organism evidence="1">
    <name type="scientific">Menopon gallinae</name>
    <name type="common">poultry shaft louse</name>
    <dbReference type="NCBI Taxonomy" id="328185"/>
    <lineage>
        <taxon>Eukaryota</taxon>
        <taxon>Metazoa</taxon>
        <taxon>Ecdysozoa</taxon>
        <taxon>Arthropoda</taxon>
        <taxon>Hexapoda</taxon>
        <taxon>Insecta</taxon>
        <taxon>Pterygota</taxon>
        <taxon>Neoptera</taxon>
        <taxon>Paraneoptera</taxon>
        <taxon>Psocodea</taxon>
        <taxon>Troctomorpha</taxon>
        <taxon>Phthiraptera</taxon>
        <taxon>Amblycera</taxon>
        <taxon>Menoponidae</taxon>
        <taxon>Menopon</taxon>
    </lineage>
</organism>
<reference evidence="1" key="1">
    <citation type="journal article" date="2024" name="Gigascience">
        <title>Chromosome-level genome of the poultry shaft louse Menopon gallinae provides insight into the host-switching and adaptive evolution of parasitic lice.</title>
        <authorList>
            <person name="Xu Y."/>
            <person name="Ma L."/>
            <person name="Liu S."/>
            <person name="Liang Y."/>
            <person name="Liu Q."/>
            <person name="He Z."/>
            <person name="Tian L."/>
            <person name="Duan Y."/>
            <person name="Cai W."/>
            <person name="Li H."/>
            <person name="Song F."/>
        </authorList>
    </citation>
    <scope>NUCLEOTIDE SEQUENCE</scope>
    <source>
        <strain evidence="1">Cailab_2023a</strain>
    </source>
</reference>